<dbReference type="InterPro" id="IPR023753">
    <property type="entry name" value="FAD/NAD-binding_dom"/>
</dbReference>
<dbReference type="Gene3D" id="3.50.50.60">
    <property type="entry name" value="FAD/NAD(P)-binding domain"/>
    <property type="match status" value="2"/>
</dbReference>
<evidence type="ECO:0000259" key="4">
    <source>
        <dbReference type="Pfam" id="PF07992"/>
    </source>
</evidence>
<sequence>MLSFRITIYRPVEEDTVSNADTDYDVVVIGGGAAGLSGALMLARARYSVLVVDGGAPRNAPAAHMHGYLGREGIDPNEFLLLGRAEVRRFGAEIREGTVTSVAPSEEGVRIDLAEGVLHARRALVATGLVDNLPELPGLAERWGRDVLHCPFCHGYEARDQQIGVLSTTPMSLHQAGLFRQWSDKMRFFTHTGPPLTDEQAEELTARDIEIIVGEVAAVEIVDDRLTGVRMVSGASHELQALVTGPTFSVRAGLLAAANITPSPHPSGIGDFIVADPTGRTASPSIWVAGNIADPANQVIGAAARGSEAAAAMIADLIAEDARRAVAARRAI</sequence>
<evidence type="ECO:0000313" key="6">
    <source>
        <dbReference type="Proteomes" id="UP000266677"/>
    </source>
</evidence>
<proteinExistence type="predicted"/>
<comment type="catalytic activity">
    <reaction evidence="3">
        <text>[thioredoxin]-dithiol + NADP(+) = [thioredoxin]-disulfide + NADPH + H(+)</text>
        <dbReference type="Rhea" id="RHEA:20345"/>
        <dbReference type="Rhea" id="RHEA-COMP:10698"/>
        <dbReference type="Rhea" id="RHEA-COMP:10700"/>
        <dbReference type="ChEBI" id="CHEBI:15378"/>
        <dbReference type="ChEBI" id="CHEBI:29950"/>
        <dbReference type="ChEBI" id="CHEBI:50058"/>
        <dbReference type="ChEBI" id="CHEBI:57783"/>
        <dbReference type="ChEBI" id="CHEBI:58349"/>
        <dbReference type="EC" id="1.8.1.9"/>
    </reaction>
</comment>
<evidence type="ECO:0000313" key="5">
    <source>
        <dbReference type="EMBL" id="RJO72513.1"/>
    </source>
</evidence>
<comment type="caution">
    <text evidence="5">The sequence shown here is derived from an EMBL/GenBank/DDBJ whole genome shotgun (WGS) entry which is preliminary data.</text>
</comment>
<dbReference type="GO" id="GO:0004791">
    <property type="term" value="F:thioredoxin-disulfide reductase (NADPH) activity"/>
    <property type="evidence" value="ECO:0007669"/>
    <property type="project" value="UniProtKB-EC"/>
</dbReference>
<accession>A0A3A4KBL1</accession>
<reference evidence="5 6" key="1">
    <citation type="submission" date="2018-09" db="EMBL/GenBank/DDBJ databases">
        <title>YIM PH21274 draft genome.</title>
        <authorList>
            <person name="Miao C."/>
        </authorList>
    </citation>
    <scope>NUCLEOTIDE SEQUENCE [LARGE SCALE GENOMIC DNA]</scope>
    <source>
        <strain evidence="5 6">YIM PH 21724</strain>
    </source>
</reference>
<dbReference type="PANTHER" id="PTHR48105">
    <property type="entry name" value="THIOREDOXIN REDUCTASE 1-RELATED-RELATED"/>
    <property type="match status" value="1"/>
</dbReference>
<dbReference type="PRINTS" id="PR00368">
    <property type="entry name" value="FADPNR"/>
</dbReference>
<dbReference type="Pfam" id="PF07992">
    <property type="entry name" value="Pyr_redox_2"/>
    <property type="match status" value="1"/>
</dbReference>
<dbReference type="AlphaFoldDB" id="A0A3A4KBL1"/>
<keyword evidence="1" id="KW-0285">Flavoprotein</keyword>
<dbReference type="SUPFAM" id="SSF51905">
    <property type="entry name" value="FAD/NAD(P)-binding domain"/>
    <property type="match status" value="1"/>
</dbReference>
<name>A0A3A4KBL1_9NOCA</name>
<dbReference type="InterPro" id="IPR050097">
    <property type="entry name" value="Ferredoxin-NADP_redctase_2"/>
</dbReference>
<keyword evidence="2" id="KW-0560">Oxidoreductase</keyword>
<dbReference type="OrthoDB" id="9786503at2"/>
<feature type="domain" description="FAD/NAD(P)-binding" evidence="4">
    <location>
        <begin position="24"/>
        <end position="302"/>
    </location>
</feature>
<evidence type="ECO:0000256" key="2">
    <source>
        <dbReference type="ARBA" id="ARBA00023002"/>
    </source>
</evidence>
<keyword evidence="6" id="KW-1185">Reference proteome</keyword>
<evidence type="ECO:0000256" key="3">
    <source>
        <dbReference type="ARBA" id="ARBA00048132"/>
    </source>
</evidence>
<dbReference type="InterPro" id="IPR036188">
    <property type="entry name" value="FAD/NAD-bd_sf"/>
</dbReference>
<dbReference type="EMBL" id="QZFU01000028">
    <property type="protein sequence ID" value="RJO72513.1"/>
    <property type="molecule type" value="Genomic_DNA"/>
</dbReference>
<organism evidence="5 6">
    <name type="scientific">Nocardia panacis</name>
    <dbReference type="NCBI Taxonomy" id="2340916"/>
    <lineage>
        <taxon>Bacteria</taxon>
        <taxon>Bacillati</taxon>
        <taxon>Actinomycetota</taxon>
        <taxon>Actinomycetes</taxon>
        <taxon>Mycobacteriales</taxon>
        <taxon>Nocardiaceae</taxon>
        <taxon>Nocardia</taxon>
    </lineage>
</organism>
<protein>
    <submittedName>
        <fullName evidence="5">NAD(P)/FAD-dependent oxidoreductase</fullName>
    </submittedName>
</protein>
<gene>
    <name evidence="5" type="ORF">D5S18_22295</name>
</gene>
<dbReference type="PRINTS" id="PR00469">
    <property type="entry name" value="PNDRDTASEII"/>
</dbReference>
<evidence type="ECO:0000256" key="1">
    <source>
        <dbReference type="ARBA" id="ARBA00022630"/>
    </source>
</evidence>
<dbReference type="Proteomes" id="UP000266677">
    <property type="component" value="Unassembled WGS sequence"/>
</dbReference>